<dbReference type="PROSITE" id="PS51257">
    <property type="entry name" value="PROKAR_LIPOPROTEIN"/>
    <property type="match status" value="1"/>
</dbReference>
<dbReference type="RefSeq" id="WP_238244084.1">
    <property type="nucleotide sequence ID" value="NZ_BPQP01000030.1"/>
</dbReference>
<evidence type="ECO:0000256" key="4">
    <source>
        <dbReference type="ARBA" id="ARBA00023139"/>
    </source>
</evidence>
<keyword evidence="4 8" id="KW-0564">Palmitate</keyword>
<evidence type="ECO:0000256" key="5">
    <source>
        <dbReference type="ARBA" id="ARBA00023237"/>
    </source>
</evidence>
<dbReference type="Gene3D" id="3.30.1330.60">
    <property type="entry name" value="OmpA-like domain"/>
    <property type="match status" value="1"/>
</dbReference>
<organism evidence="11 12">
    <name type="scientific">Methylobacterium iners</name>
    <dbReference type="NCBI Taxonomy" id="418707"/>
    <lineage>
        <taxon>Bacteria</taxon>
        <taxon>Pseudomonadati</taxon>
        <taxon>Pseudomonadota</taxon>
        <taxon>Alphaproteobacteria</taxon>
        <taxon>Hyphomicrobiales</taxon>
        <taxon>Methylobacteriaceae</taxon>
        <taxon>Methylobacterium</taxon>
    </lineage>
</organism>
<dbReference type="InterPro" id="IPR006664">
    <property type="entry name" value="OMP_bac"/>
</dbReference>
<dbReference type="HAMAP" id="MF_02204">
    <property type="entry name" value="Pal"/>
    <property type="match status" value="1"/>
</dbReference>
<comment type="caution">
    <text evidence="11">The sequence shown here is derived from an EMBL/GenBank/DDBJ whole genome shotgun (WGS) entry which is preliminary data.</text>
</comment>
<dbReference type="InterPro" id="IPR014169">
    <property type="entry name" value="Pal_lipo_C"/>
</dbReference>
<feature type="signal peptide" evidence="9">
    <location>
        <begin position="1"/>
        <end position="23"/>
    </location>
</feature>
<keyword evidence="1 8" id="KW-0132">Cell division</keyword>
<evidence type="ECO:0000256" key="6">
    <source>
        <dbReference type="ARBA" id="ARBA00023288"/>
    </source>
</evidence>
<gene>
    <name evidence="11" type="primary">pal_4</name>
    <name evidence="8" type="synonym">pal</name>
    <name evidence="11" type="ORF">OCOJLMKI_2136</name>
</gene>
<keyword evidence="2 8" id="KW-0732">Signal</keyword>
<protein>
    <recommendedName>
        <fullName evidence="8">Peptidoglycan-associated lipoprotein</fullName>
        <shortName evidence="8">PAL</shortName>
    </recommendedName>
</protein>
<feature type="chain" id="PRO_5047441679" description="Peptidoglycan-associated lipoprotein" evidence="9">
    <location>
        <begin position="24"/>
        <end position="166"/>
    </location>
</feature>
<dbReference type="PRINTS" id="PR01023">
    <property type="entry name" value="NAFLGMOTY"/>
</dbReference>
<comment type="subcellular location">
    <subcellularLocation>
        <location evidence="8">Cell outer membrane</location>
        <topology evidence="8">Lipid-anchor</topology>
    </subcellularLocation>
</comment>
<comment type="subunit">
    <text evidence="8">The Tol-Pal system is composed of five core proteins: the inner membrane proteins TolA, TolQ and TolR, the periplasmic protein TolB and the outer membrane protein Pal. They form a network linking the inner and outer membranes and the peptidoglycan layer.</text>
</comment>
<reference evidence="11" key="1">
    <citation type="journal article" date="2021" name="Front. Microbiol.">
        <title>Comprehensive Comparative Genomics and Phenotyping of Methylobacterium Species.</title>
        <authorList>
            <person name="Alessa O."/>
            <person name="Ogura Y."/>
            <person name="Fujitani Y."/>
            <person name="Takami H."/>
            <person name="Hayashi T."/>
            <person name="Sahin N."/>
            <person name="Tani A."/>
        </authorList>
    </citation>
    <scope>NUCLEOTIDE SEQUENCE</scope>
    <source>
        <strain evidence="11">DSM 19015</strain>
    </source>
</reference>
<proteinExistence type="inferred from homology"/>
<feature type="domain" description="OmpA-like" evidence="10">
    <location>
        <begin position="47"/>
        <end position="164"/>
    </location>
</feature>
<evidence type="ECO:0000256" key="8">
    <source>
        <dbReference type="HAMAP-Rule" id="MF_02204"/>
    </source>
</evidence>
<evidence type="ECO:0000313" key="11">
    <source>
        <dbReference type="EMBL" id="GJD94929.1"/>
    </source>
</evidence>
<dbReference type="PROSITE" id="PS01068">
    <property type="entry name" value="OMPA_1"/>
    <property type="match status" value="1"/>
</dbReference>
<dbReference type="PANTHER" id="PTHR30329:SF21">
    <property type="entry name" value="LIPOPROTEIN YIAD-RELATED"/>
    <property type="match status" value="1"/>
</dbReference>
<dbReference type="EMBL" id="BPQP01000030">
    <property type="protein sequence ID" value="GJD94929.1"/>
    <property type="molecule type" value="Genomic_DNA"/>
</dbReference>
<dbReference type="InterPro" id="IPR006665">
    <property type="entry name" value="OmpA-like"/>
</dbReference>
<keyword evidence="6 8" id="KW-0449">Lipoprotein</keyword>
<evidence type="ECO:0000256" key="9">
    <source>
        <dbReference type="SAM" id="SignalP"/>
    </source>
</evidence>
<evidence type="ECO:0000256" key="3">
    <source>
        <dbReference type="ARBA" id="ARBA00023136"/>
    </source>
</evidence>
<comment type="function">
    <text evidence="8">Part of the Tol-Pal system, which plays a role in outer membrane invagination during cell division and is important for maintaining outer membrane integrity.</text>
</comment>
<dbReference type="SUPFAM" id="SSF103088">
    <property type="entry name" value="OmpA-like"/>
    <property type="match status" value="1"/>
</dbReference>
<keyword evidence="7 8" id="KW-0131">Cell cycle</keyword>
<evidence type="ECO:0000256" key="7">
    <source>
        <dbReference type="ARBA" id="ARBA00023306"/>
    </source>
</evidence>
<comment type="similarity">
    <text evidence="8">Belongs to the Pal lipoprotein family.</text>
</comment>
<dbReference type="InterPro" id="IPR039001">
    <property type="entry name" value="Pal"/>
</dbReference>
<name>A0ABQ4RW15_9HYPH</name>
<dbReference type="PROSITE" id="PS51123">
    <property type="entry name" value="OMPA_2"/>
    <property type="match status" value="1"/>
</dbReference>
<dbReference type="PRINTS" id="PR01021">
    <property type="entry name" value="OMPADOMAIN"/>
</dbReference>
<dbReference type="InterPro" id="IPR006690">
    <property type="entry name" value="OMPA-like_CS"/>
</dbReference>
<dbReference type="InterPro" id="IPR050330">
    <property type="entry name" value="Bact_OuterMem_StrucFunc"/>
</dbReference>
<evidence type="ECO:0000256" key="1">
    <source>
        <dbReference type="ARBA" id="ARBA00022618"/>
    </source>
</evidence>
<dbReference type="PANTHER" id="PTHR30329">
    <property type="entry name" value="STATOR ELEMENT OF FLAGELLAR MOTOR COMPLEX"/>
    <property type="match status" value="1"/>
</dbReference>
<dbReference type="Pfam" id="PF00691">
    <property type="entry name" value="OmpA"/>
    <property type="match status" value="1"/>
</dbReference>
<dbReference type="CDD" id="cd07185">
    <property type="entry name" value="OmpA_C-like"/>
    <property type="match status" value="1"/>
</dbReference>
<keyword evidence="3 8" id="KW-0472">Membrane</keyword>
<keyword evidence="12" id="KW-1185">Reference proteome</keyword>
<dbReference type="NCBIfam" id="TIGR02802">
    <property type="entry name" value="Pal_lipo"/>
    <property type="match status" value="1"/>
</dbReference>
<accession>A0ABQ4RW15</accession>
<keyword evidence="5 8" id="KW-0998">Cell outer membrane</keyword>
<evidence type="ECO:0000256" key="2">
    <source>
        <dbReference type="ARBA" id="ARBA00022729"/>
    </source>
</evidence>
<evidence type="ECO:0000313" key="12">
    <source>
        <dbReference type="Proteomes" id="UP001055125"/>
    </source>
</evidence>
<sequence>MTTIARLRVLPLAAALCAALSVAACTNDKDLADASGFGAGAASPGSAQDFVVNVGDRVFFESDSTDLTPTATATLDKQAQWLQRYPRYTFLIEGHADERGTREYNFSLGARRAQSVNDYLASRGIAAGRIRTVSYGKERPVAVCNDISCWSQNRRAVTVLDRGAGS</sequence>
<reference evidence="11" key="2">
    <citation type="submission" date="2021-08" db="EMBL/GenBank/DDBJ databases">
        <authorList>
            <person name="Tani A."/>
            <person name="Ola A."/>
            <person name="Ogura Y."/>
            <person name="Katsura K."/>
            <person name="Hayashi T."/>
        </authorList>
    </citation>
    <scope>NUCLEOTIDE SEQUENCE</scope>
    <source>
        <strain evidence="11">DSM 19015</strain>
    </source>
</reference>
<dbReference type="Proteomes" id="UP001055125">
    <property type="component" value="Unassembled WGS sequence"/>
</dbReference>
<dbReference type="InterPro" id="IPR036737">
    <property type="entry name" value="OmpA-like_sf"/>
</dbReference>
<evidence type="ECO:0000259" key="10">
    <source>
        <dbReference type="PROSITE" id="PS51123"/>
    </source>
</evidence>